<keyword evidence="2" id="KW-1185">Reference proteome</keyword>
<reference evidence="1 2" key="1">
    <citation type="submission" date="2019-08" db="EMBL/GenBank/DDBJ databases">
        <title>In-depth cultivation of the pig gut microbiome towards novel bacterial diversity and tailored functional studies.</title>
        <authorList>
            <person name="Wylensek D."/>
            <person name="Hitch T.C.A."/>
            <person name="Clavel T."/>
        </authorList>
    </citation>
    <scope>NUCLEOTIDE SEQUENCE [LARGE SCALE GENOMIC DNA]</scope>
    <source>
        <strain evidence="1 2">Oil+RF-744-WCA-WT-11</strain>
    </source>
</reference>
<dbReference type="RefSeq" id="WP_154522761.1">
    <property type="nucleotide sequence ID" value="NZ_VULZ01000002.1"/>
</dbReference>
<name>A0A6L5X6F2_9FIRM</name>
<proteinExistence type="predicted"/>
<evidence type="ECO:0000313" key="1">
    <source>
        <dbReference type="EMBL" id="MSS13952.1"/>
    </source>
</evidence>
<dbReference type="Gene3D" id="3.40.190.10">
    <property type="entry name" value="Periplasmic binding protein-like II"/>
    <property type="match status" value="2"/>
</dbReference>
<accession>A0A6L5X6F2</accession>
<protein>
    <submittedName>
        <fullName evidence="1">Transporter substrate-binding domain-containing protein</fullName>
    </submittedName>
</protein>
<gene>
    <name evidence="1" type="ORF">FYJ35_02660</name>
</gene>
<organism evidence="1 2">
    <name type="scientific">Porcincola intestinalis</name>
    <dbReference type="NCBI Taxonomy" id="2606632"/>
    <lineage>
        <taxon>Bacteria</taxon>
        <taxon>Bacillati</taxon>
        <taxon>Bacillota</taxon>
        <taxon>Clostridia</taxon>
        <taxon>Lachnospirales</taxon>
        <taxon>Lachnospiraceae</taxon>
        <taxon>Porcincola</taxon>
    </lineage>
</organism>
<dbReference type="SUPFAM" id="SSF53850">
    <property type="entry name" value="Periplasmic binding protein-like II"/>
    <property type="match status" value="1"/>
</dbReference>
<dbReference type="EMBL" id="VULZ01000002">
    <property type="protein sequence ID" value="MSS13952.1"/>
    <property type="molecule type" value="Genomic_DNA"/>
</dbReference>
<dbReference type="AlphaFoldDB" id="A0A6L5X6F2"/>
<evidence type="ECO:0000313" key="2">
    <source>
        <dbReference type="Proteomes" id="UP000481852"/>
    </source>
</evidence>
<comment type="caution">
    <text evidence="1">The sequence shown here is derived from an EMBL/GenBank/DDBJ whole genome shotgun (WGS) entry which is preliminary data.</text>
</comment>
<sequence>MTHQVLQRLLWHRPVPQMRGYKIESDAGSNVSNAIEAWNEENPDKQITLIYSDADLSVWFEHIVDGTSDFRIDDKPIFDTYKKDFGFKLQGTPLPEDVSEQIFTADLSAYFLFPMTDQGAALRDEIDQVLVKLQEDGTLKKLSEQFFGADHSPDASRWRRQSTEFISSVMQ</sequence>
<dbReference type="Proteomes" id="UP000481852">
    <property type="component" value="Unassembled WGS sequence"/>
</dbReference>